<protein>
    <submittedName>
        <fullName evidence="2">L-lysine 2,3-aminomutase</fullName>
    </submittedName>
</protein>
<dbReference type="InterPro" id="IPR003739">
    <property type="entry name" value="Lys_aminomutase/Glu_NH3_mut"/>
</dbReference>
<name>A0A194V7X2_CYTMA</name>
<dbReference type="Proteomes" id="UP000078576">
    <property type="component" value="Unassembled WGS sequence"/>
</dbReference>
<sequence length="453" mass="50452">MATTSILTRAARGSLSHRAITRISSSQPKRGAAVLAETQNALHGQQLDHTAFKFHHPVATANLWPEEFWRSIPVYENVPAEQFISYRWGIKNTVEGKFKLYQFLKAVVPDEIPFDKAGTRTQNKEDFLVDVIGGISSSTMAIRITPYVLSRINWKDPRNDPVFSQFIPLKSKFIPDHPKLTLDSLHETADSPVLGLVHRYPDKALFLVFAYIEANPQLQDIVISGGDSYYLQPEQIKSIGSRLIDIPHVRRFRYASKGLAVAPGRLIDPEDGWADALIEVSNKAKKAGKSMALHTHFNHPNEFSWVTEMAAQRLHEAGVTVRNQSVLLKGVNDNVDTMSTLLRSLANNNVIPYYVYICDMVKMNEHRRTTLQAMLDLEAQLLGSIAGFMMPKFVVDLPGGGGKRPGSTFTSYDRKTGVSKFVAPAVTASGGVGSGREKKPQVFEYYDPIEPAE</sequence>
<keyword evidence="1" id="KW-0479">Metal-binding</keyword>
<dbReference type="PANTHER" id="PTHR30538:SF0">
    <property type="entry name" value="L-LYSINE 2,3-AMINOMUTASE AQ_1632-RELATED"/>
    <property type="match status" value="1"/>
</dbReference>
<dbReference type="EMBL" id="KN714741">
    <property type="protein sequence ID" value="KUI60045.1"/>
    <property type="molecule type" value="Genomic_DNA"/>
</dbReference>
<dbReference type="PANTHER" id="PTHR30538">
    <property type="entry name" value="LYSINE 2,3-AMINOMUTASE-RELATED"/>
    <property type="match status" value="1"/>
</dbReference>
<dbReference type="OrthoDB" id="5396721at2759"/>
<dbReference type="GO" id="GO:0051539">
    <property type="term" value="F:4 iron, 4 sulfur cluster binding"/>
    <property type="evidence" value="ECO:0007669"/>
    <property type="project" value="UniProtKB-KW"/>
</dbReference>
<dbReference type="SUPFAM" id="SSF102114">
    <property type="entry name" value="Radical SAM enzymes"/>
    <property type="match status" value="1"/>
</dbReference>
<evidence type="ECO:0000313" key="3">
    <source>
        <dbReference type="Proteomes" id="UP000078576"/>
    </source>
</evidence>
<dbReference type="STRING" id="694573.A0A194V7X2"/>
<keyword evidence="1" id="KW-0004">4Fe-4S</keyword>
<evidence type="ECO:0000256" key="1">
    <source>
        <dbReference type="ARBA" id="ARBA00022485"/>
    </source>
</evidence>
<evidence type="ECO:0000313" key="2">
    <source>
        <dbReference type="EMBL" id="KUI60045.1"/>
    </source>
</evidence>
<dbReference type="InterPro" id="IPR058240">
    <property type="entry name" value="rSAM_sf"/>
</dbReference>
<proteinExistence type="predicted"/>
<keyword evidence="3" id="KW-1185">Reference proteome</keyword>
<dbReference type="Gene3D" id="3.20.20.70">
    <property type="entry name" value="Aldolase class I"/>
    <property type="match status" value="2"/>
</dbReference>
<dbReference type="InterPro" id="IPR013785">
    <property type="entry name" value="Aldolase_TIM"/>
</dbReference>
<keyword evidence="1" id="KW-0411">Iron-sulfur</keyword>
<keyword evidence="1" id="KW-0408">Iron</keyword>
<dbReference type="AlphaFoldDB" id="A0A194V7X2"/>
<reference evidence="3" key="1">
    <citation type="submission" date="2014-12" db="EMBL/GenBank/DDBJ databases">
        <title>Genome Sequence of Valsa Canker Pathogens Uncovers a Specific Adaption of Colonization on Woody Bark.</title>
        <authorList>
            <person name="Yin Z."/>
            <person name="Liu H."/>
            <person name="Gao X."/>
            <person name="Li Z."/>
            <person name="Song N."/>
            <person name="Ke X."/>
            <person name="Dai Q."/>
            <person name="Wu Y."/>
            <person name="Sun Y."/>
            <person name="Xu J.-R."/>
            <person name="Kang Z.K."/>
            <person name="Wang L."/>
            <person name="Huang L."/>
        </authorList>
    </citation>
    <scope>NUCLEOTIDE SEQUENCE [LARGE SCALE GENOMIC DNA]</scope>
    <source>
        <strain evidence="3">SXYL134</strain>
    </source>
</reference>
<accession>A0A194V7X2</accession>
<gene>
    <name evidence="2" type="ORF">VP1G_07267</name>
</gene>
<organism evidence="2 3">
    <name type="scientific">Cytospora mali</name>
    <name type="common">Apple Valsa canker fungus</name>
    <name type="synonym">Valsa mali</name>
    <dbReference type="NCBI Taxonomy" id="578113"/>
    <lineage>
        <taxon>Eukaryota</taxon>
        <taxon>Fungi</taxon>
        <taxon>Dikarya</taxon>
        <taxon>Ascomycota</taxon>
        <taxon>Pezizomycotina</taxon>
        <taxon>Sordariomycetes</taxon>
        <taxon>Sordariomycetidae</taxon>
        <taxon>Diaporthales</taxon>
        <taxon>Cytosporaceae</taxon>
        <taxon>Cytospora</taxon>
    </lineage>
</organism>